<evidence type="ECO:0000313" key="2">
    <source>
        <dbReference type="Proteomes" id="UP000028667"/>
    </source>
</evidence>
<dbReference type="Proteomes" id="UP000028667">
    <property type="component" value="Segment"/>
</dbReference>
<dbReference type="GeneID" id="20041399"/>
<keyword evidence="2" id="KW-1185">Reference proteome</keyword>
<accession>A0A076FHW9</accession>
<gene>
    <name evidence="1" type="ORF">AaV_344</name>
</gene>
<dbReference type="EMBL" id="KJ645900">
    <property type="protein sequence ID" value="AII17036.1"/>
    <property type="molecule type" value="Genomic_DNA"/>
</dbReference>
<sequence>MLSYWGSTSFCVEFCQEICFDNNFSEFDLFKSIFFYKAFEKYNVNNLELEDIDKLNIFNIIKTNAPTKEHSAFIDTFSSNQWHFWDYDYANILKEAFKLFLNEINKEKMKVIEDINLPNEIIEDIKKYCDFTYNDFTLLLTKIYGESDINNEFLRITYKQICPYGNFEYERCEVNADFGVNRKEIKMLSQEETNYVTKNIKYIIKKLNLSKYIMNEPSWKLITILDGE</sequence>
<dbReference type="RefSeq" id="YP_009052413.1">
    <property type="nucleotide sequence ID" value="NC_024697.1"/>
</dbReference>
<name>A0A076FHW9_9VIRU</name>
<organism evidence="1 2">
    <name type="scientific">Aureococcus anophagefferens virus</name>
    <dbReference type="NCBI Taxonomy" id="1474867"/>
    <lineage>
        <taxon>Viruses</taxon>
        <taxon>Varidnaviria</taxon>
        <taxon>Bamfordvirae</taxon>
        <taxon>Nucleocytoviricota</taxon>
        <taxon>Megaviricetes</taxon>
        <taxon>Imitervirales</taxon>
        <taxon>Schizomimiviridae</taxon>
        <taxon>Kratosvirus</taxon>
        <taxon>Kratosvirus quantuckense</taxon>
    </lineage>
</organism>
<dbReference type="KEGG" id="vg:20041399"/>
<evidence type="ECO:0000313" key="1">
    <source>
        <dbReference type="EMBL" id="AII17036.1"/>
    </source>
</evidence>
<reference evidence="1 2" key="1">
    <citation type="journal article" date="2014" name="Virology">
        <title>Genome of brown tide virus (AaV), the little giant of the Megaviridae, elucidates NCLDV genome expansion and host-virus coevolution.</title>
        <authorList>
            <person name="Moniruzzaman M."/>
            <person name="LeCleir G.R."/>
            <person name="Brown C.M."/>
            <person name="Gobler C.J."/>
            <person name="Bidle K.D."/>
            <person name="Wilson W.H."/>
            <person name="Wilhelm S.W."/>
        </authorList>
    </citation>
    <scope>NUCLEOTIDE SEQUENCE [LARGE SCALE GENOMIC DNA]</scope>
    <source>
        <strain evidence="1">BtV-01</strain>
    </source>
</reference>
<proteinExistence type="predicted"/>
<protein>
    <submittedName>
        <fullName evidence="1">Uncharacterized protein</fullName>
    </submittedName>
</protein>